<feature type="region of interest" description="Disordered" evidence="1">
    <location>
        <begin position="217"/>
        <end position="237"/>
    </location>
</feature>
<feature type="compositionally biased region" description="Gly residues" evidence="1">
    <location>
        <begin position="1"/>
        <end position="10"/>
    </location>
</feature>
<feature type="compositionally biased region" description="Low complexity" evidence="1">
    <location>
        <begin position="490"/>
        <end position="500"/>
    </location>
</feature>
<feature type="compositionally biased region" description="Low complexity" evidence="1">
    <location>
        <begin position="18"/>
        <end position="44"/>
    </location>
</feature>
<feature type="region of interest" description="Disordered" evidence="1">
    <location>
        <begin position="1"/>
        <end position="57"/>
    </location>
</feature>
<dbReference type="Proteomes" id="UP001530293">
    <property type="component" value="Unassembled WGS sequence"/>
</dbReference>
<feature type="compositionally biased region" description="Polar residues" evidence="1">
    <location>
        <begin position="585"/>
        <end position="598"/>
    </location>
</feature>
<feature type="region of interest" description="Disordered" evidence="1">
    <location>
        <begin position="459"/>
        <end position="500"/>
    </location>
</feature>
<sequence>MAGLGGGGIGRFARKKQQQQQPLSQQDATAGATAGTATADSSQGDGDGRPNGNNATEFDTATTLAGMKIAPTTNGTGNVAAAAVGGTTNDDNDRPDTPFTSFVAAHTFEYQSKPSSAGGGFSAIDQMFDAMQYDNDIADNNGVNDNAPDDGRNLSMEGMFVDTDMAANADGNDTLESNFGQRGFDNCDNGFQGFNSFDDGMNVGEEQMQLMESHVGNDDANEANGANDKSPPAQSPTTAAVTATAVDIGRRGATTQGGGIGLFAKKRSTEAMAPAAPTITTTTTATVTSPNVLGANPSLQQSTNANFVLGTMSSVADLSRFDTDLVSAKNADSSGGTILAIMNPPPPPPDASVGGVVPGPGDRDHHAGVEEVPQSIHMSGSDDIEDDLTVGTTVGVESGYVLAHREHGQVVAALADGGGGVVEREQPSVPTTSPYFSNSLNNATDTTAKTDELMEKSKSTSVKGGGDIMFSNHPSSLAPRVSLSPPPPSGLNGPRPSSNNMNQAAYFSAIDSNIDIDDDNSIVIPGVPASIANSVNVDGKGATSGTTTVGGFGLRSVNQAESTNRNSQSNNMRAPGDGRNGPTDLLNSQLSRPASTLNATTQSAVDYSSTTINSRGIGKFAGRNEKVKFTSTATNDTNGSNTNTSFKKSKVASFGAPLANSKDSMATSTTALNSTAITPDHRQGMVQNFVTSTPYSHGLNVNHGGAITPTPHKGPASAPTPVAAPTTTDFQPMAMEVEPQMKQTVEAPPPPRGRPRSQTIYSPTPSTIAESVTPKACNVVMNPTTTAAPSSSNECFDDLLSEFGNYIQEGADIYERGQSDLLELEVDLSHAFAAVLRYKDEYTTLLSEIECLQAQAEHTMSEVSK</sequence>
<keyword evidence="3" id="KW-1185">Reference proteome</keyword>
<evidence type="ECO:0000256" key="1">
    <source>
        <dbReference type="SAM" id="MobiDB-lite"/>
    </source>
</evidence>
<comment type="caution">
    <text evidence="2">The sequence shown here is derived from an EMBL/GenBank/DDBJ whole genome shotgun (WGS) entry which is preliminary data.</text>
</comment>
<evidence type="ECO:0000313" key="2">
    <source>
        <dbReference type="EMBL" id="KAL3759197.1"/>
    </source>
</evidence>
<dbReference type="AlphaFoldDB" id="A0ABD3M6F4"/>
<dbReference type="EMBL" id="JALLBG020000209">
    <property type="protein sequence ID" value="KAL3759197.1"/>
    <property type="molecule type" value="Genomic_DNA"/>
</dbReference>
<protein>
    <submittedName>
        <fullName evidence="2">Uncharacterized protein</fullName>
    </submittedName>
</protein>
<name>A0ABD3M6F4_9STRA</name>
<organism evidence="2 3">
    <name type="scientific">Discostella pseudostelligera</name>
    <dbReference type="NCBI Taxonomy" id="259834"/>
    <lineage>
        <taxon>Eukaryota</taxon>
        <taxon>Sar</taxon>
        <taxon>Stramenopiles</taxon>
        <taxon>Ochrophyta</taxon>
        <taxon>Bacillariophyta</taxon>
        <taxon>Coscinodiscophyceae</taxon>
        <taxon>Thalassiosirophycidae</taxon>
        <taxon>Stephanodiscales</taxon>
        <taxon>Stephanodiscaceae</taxon>
        <taxon>Discostella</taxon>
    </lineage>
</organism>
<reference evidence="2 3" key="1">
    <citation type="submission" date="2024-10" db="EMBL/GenBank/DDBJ databases">
        <title>Updated reference genomes for cyclostephanoid diatoms.</title>
        <authorList>
            <person name="Roberts W.R."/>
            <person name="Alverson A.J."/>
        </authorList>
    </citation>
    <scope>NUCLEOTIDE SEQUENCE [LARGE SCALE GENOMIC DNA]</scope>
    <source>
        <strain evidence="2 3">AJA232-27</strain>
    </source>
</reference>
<gene>
    <name evidence="2" type="ORF">ACHAWU_008899</name>
</gene>
<evidence type="ECO:0000313" key="3">
    <source>
        <dbReference type="Proteomes" id="UP001530293"/>
    </source>
</evidence>
<feature type="compositionally biased region" description="Low complexity" evidence="1">
    <location>
        <begin position="474"/>
        <end position="483"/>
    </location>
</feature>
<proteinExistence type="predicted"/>
<accession>A0ABD3M6F4</accession>
<feature type="region of interest" description="Disordered" evidence="1">
    <location>
        <begin position="561"/>
        <end position="598"/>
    </location>
</feature>
<feature type="compositionally biased region" description="Polar residues" evidence="1">
    <location>
        <begin position="561"/>
        <end position="572"/>
    </location>
</feature>